<keyword evidence="1" id="KW-0805">Transcription regulation</keyword>
<evidence type="ECO:0000256" key="2">
    <source>
        <dbReference type="ARBA" id="ARBA00023125"/>
    </source>
</evidence>
<evidence type="ECO:0000256" key="3">
    <source>
        <dbReference type="ARBA" id="ARBA00023163"/>
    </source>
</evidence>
<gene>
    <name evidence="6" type="ORF">C474_13379</name>
</gene>
<dbReference type="Proteomes" id="UP000011513">
    <property type="component" value="Unassembled WGS sequence"/>
</dbReference>
<feature type="domain" description="IclR-ED" evidence="5">
    <location>
        <begin position="66"/>
        <end position="250"/>
    </location>
</feature>
<dbReference type="InterPro" id="IPR014757">
    <property type="entry name" value="Tscrpt_reg_IclR_C"/>
</dbReference>
<feature type="domain" description="HTH iclR-type" evidence="4">
    <location>
        <begin position="6"/>
        <end position="65"/>
    </location>
</feature>
<dbReference type="InterPro" id="IPR036388">
    <property type="entry name" value="WH-like_DNA-bd_sf"/>
</dbReference>
<reference evidence="6 7" key="1">
    <citation type="journal article" date="2014" name="PLoS Genet.">
        <title>Phylogenetically driven sequencing of extremely halophilic archaea reveals strategies for static and dynamic osmo-response.</title>
        <authorList>
            <person name="Becker E.A."/>
            <person name="Seitzer P.M."/>
            <person name="Tritt A."/>
            <person name="Larsen D."/>
            <person name="Krusor M."/>
            <person name="Yao A.I."/>
            <person name="Wu D."/>
            <person name="Madern D."/>
            <person name="Eisen J.A."/>
            <person name="Darling A.E."/>
            <person name="Facciotti M.T."/>
        </authorList>
    </citation>
    <scope>NUCLEOTIDE SEQUENCE [LARGE SCALE GENOMIC DNA]</scope>
    <source>
        <strain evidence="6 7">JCM 14848</strain>
    </source>
</reference>
<dbReference type="PROSITE" id="PS51077">
    <property type="entry name" value="HTH_ICLR"/>
    <property type="match status" value="1"/>
</dbReference>
<dbReference type="OrthoDB" id="14763at2157"/>
<dbReference type="SMART" id="SM00346">
    <property type="entry name" value="HTH_ICLR"/>
    <property type="match status" value="1"/>
</dbReference>
<evidence type="ECO:0000259" key="4">
    <source>
        <dbReference type="PROSITE" id="PS51077"/>
    </source>
</evidence>
<dbReference type="InterPro" id="IPR050707">
    <property type="entry name" value="HTH_MetabolicPath_Reg"/>
</dbReference>
<dbReference type="GO" id="GO:0003677">
    <property type="term" value="F:DNA binding"/>
    <property type="evidence" value="ECO:0007669"/>
    <property type="project" value="UniProtKB-KW"/>
</dbReference>
<dbReference type="SUPFAM" id="SSF46785">
    <property type="entry name" value="Winged helix' DNA-binding domain"/>
    <property type="match status" value="1"/>
</dbReference>
<organism evidence="6 7">
    <name type="scientific">Halogeometricum pallidum JCM 14848</name>
    <dbReference type="NCBI Taxonomy" id="1227487"/>
    <lineage>
        <taxon>Archaea</taxon>
        <taxon>Methanobacteriati</taxon>
        <taxon>Methanobacteriota</taxon>
        <taxon>Stenosarchaea group</taxon>
        <taxon>Halobacteria</taxon>
        <taxon>Halobacteriales</taxon>
        <taxon>Haloferacaceae</taxon>
        <taxon>Halogeometricum</taxon>
    </lineage>
</organism>
<keyword evidence="3" id="KW-0804">Transcription</keyword>
<dbReference type="Pfam" id="PF01614">
    <property type="entry name" value="IclR_C"/>
    <property type="match status" value="1"/>
</dbReference>
<dbReference type="InterPro" id="IPR036390">
    <property type="entry name" value="WH_DNA-bd_sf"/>
</dbReference>
<dbReference type="GO" id="GO:0045892">
    <property type="term" value="P:negative regulation of DNA-templated transcription"/>
    <property type="evidence" value="ECO:0007669"/>
    <property type="project" value="TreeGrafter"/>
</dbReference>
<accession>M0D5E0</accession>
<evidence type="ECO:0000313" key="6">
    <source>
        <dbReference type="EMBL" id="ELZ29384.1"/>
    </source>
</evidence>
<dbReference type="Gene3D" id="1.10.10.10">
    <property type="entry name" value="Winged helix-like DNA-binding domain superfamily/Winged helix DNA-binding domain"/>
    <property type="match status" value="1"/>
</dbReference>
<keyword evidence="7" id="KW-1185">Reference proteome</keyword>
<evidence type="ECO:0000313" key="7">
    <source>
        <dbReference type="Proteomes" id="UP000011513"/>
    </source>
</evidence>
<proteinExistence type="predicted"/>
<name>M0D5E0_HALPD</name>
<dbReference type="Pfam" id="PF09339">
    <property type="entry name" value="HTH_IclR"/>
    <property type="match status" value="1"/>
</dbReference>
<dbReference type="PANTHER" id="PTHR30136">
    <property type="entry name" value="HELIX-TURN-HELIX TRANSCRIPTIONAL REGULATOR, ICLR FAMILY"/>
    <property type="match status" value="1"/>
</dbReference>
<dbReference type="GO" id="GO:0003700">
    <property type="term" value="F:DNA-binding transcription factor activity"/>
    <property type="evidence" value="ECO:0007669"/>
    <property type="project" value="TreeGrafter"/>
</dbReference>
<dbReference type="eggNOG" id="arCOG02798">
    <property type="taxonomic scope" value="Archaea"/>
</dbReference>
<dbReference type="SUPFAM" id="SSF55781">
    <property type="entry name" value="GAF domain-like"/>
    <property type="match status" value="1"/>
</dbReference>
<dbReference type="InterPro" id="IPR029016">
    <property type="entry name" value="GAF-like_dom_sf"/>
</dbReference>
<dbReference type="EMBL" id="AOIV01000033">
    <property type="protein sequence ID" value="ELZ29384.1"/>
    <property type="molecule type" value="Genomic_DNA"/>
</dbReference>
<dbReference type="Gene3D" id="3.30.450.40">
    <property type="match status" value="1"/>
</dbReference>
<protein>
    <submittedName>
        <fullName evidence="6">Transcriptional regulator</fullName>
    </submittedName>
</protein>
<dbReference type="RefSeq" id="WP_008387604.1">
    <property type="nucleotide sequence ID" value="NZ_AOIV01000033.1"/>
</dbReference>
<keyword evidence="2" id="KW-0238">DNA-binding</keyword>
<comment type="caution">
    <text evidence="6">The sequence shown here is derived from an EMBL/GenBank/DDBJ whole genome shotgun (WGS) entry which is preliminary data.</text>
</comment>
<dbReference type="PANTHER" id="PTHR30136:SF24">
    <property type="entry name" value="HTH-TYPE TRANSCRIPTIONAL REPRESSOR ALLR"/>
    <property type="match status" value="1"/>
</dbReference>
<evidence type="ECO:0000259" key="5">
    <source>
        <dbReference type="PROSITE" id="PS51078"/>
    </source>
</evidence>
<evidence type="ECO:0000256" key="1">
    <source>
        <dbReference type="ARBA" id="ARBA00023015"/>
    </source>
</evidence>
<sequence length="250" mass="28139">MGKESRKTSETSLLTLEAICDLDSASLTEIAEYTGIPVSTLHTHLQTLQQMEYVIREDQEYKLGMKLFHLGEKARWRDDRYQLVKEKAWELANRVGEEVNFAIEENNRMVIVFDETTAPSDEGFQVGRYFDLHSSACGKAALAEFSDAKLERFLECRELTAHTDNTITDRGDLRTELKTIQEQGYAVNKQEELEGLRAIAVVINEPDGGVFGTLDISGPPYRLPDDEVTAKRLQSVVSEIESALVSESES</sequence>
<dbReference type="AlphaFoldDB" id="M0D5E0"/>
<dbReference type="InParanoid" id="M0D5E0"/>
<dbReference type="PROSITE" id="PS51078">
    <property type="entry name" value="ICLR_ED"/>
    <property type="match status" value="1"/>
</dbReference>
<dbReference type="InterPro" id="IPR005471">
    <property type="entry name" value="Tscrpt_reg_IclR_N"/>
</dbReference>